<sequence length="658" mass="77225">MYLLKFISLCFCLVNCSEKSDNKNDSDERALYNPKNPFCYHENIKEERKNNFEGKEACSEYFLPINTRKKILNLRDKLKCKEEVKTALESFEINVSEEYEGDNLPYYTQFMNSPSHNSQPTATIESLFQETPDSPLVESEMETDGTLLESREEVSERLTEGYSLAEERLPNLIDPVQSFNVIDQVQTNGDPFGSYSDNSEHSQQEGQDLIQDHQLNENLTELTEQEIIFPGFVQLMADFENNHPSTDESDTDDESSEESNSERSGLTDVKNSKRKMNDDISPFDSPIPRPFLARLNASAGLEPDGEEQRLFGLRPIQYFSHSQMKELFSMMKSLNVQNLEYLKIHFLNYQYISKEKIPLEKSRPLIPLSTQNSMNSILHCLYVCESLRKFLFINTNPNIPDLCSFLSWVFDMMTAPKTALFDPSEKDEAYEKLFKEYVSCFEMINDFIHLDFLMFDEAVWKENFLRIFMVLCLTRYPNQQVPFEFTTCQYILCNKCEILHEEYPEVTTRHAKVEFRLRSIQKLQDQVMSVFLPPDVKVLIGSQFFCENKQHYMLRLKLGISIPELLILEAHKRDQEHRPEMDNYIIHIPEVLDLFGHVFSLKSVALKHKYEQNQYFHTALVLENGIWYLQHDHIRMKIENIAKFLHKNTDIDFLFYER</sequence>
<dbReference type="EMBL" id="LGUB01000164">
    <property type="protein sequence ID" value="KRH93979.1"/>
    <property type="molecule type" value="Genomic_DNA"/>
</dbReference>
<protein>
    <submittedName>
        <fullName evidence="3">Uncharacterized protein</fullName>
    </submittedName>
</protein>
<gene>
    <name evidence="3" type="ORF">M153_4560002783</name>
</gene>
<feature type="region of interest" description="Disordered" evidence="1">
    <location>
        <begin position="185"/>
        <end position="207"/>
    </location>
</feature>
<evidence type="ECO:0000313" key="4">
    <source>
        <dbReference type="Proteomes" id="UP000051530"/>
    </source>
</evidence>
<feature type="compositionally biased region" description="Acidic residues" evidence="1">
    <location>
        <begin position="247"/>
        <end position="259"/>
    </location>
</feature>
<feature type="signal peptide" evidence="2">
    <location>
        <begin position="1"/>
        <end position="16"/>
    </location>
</feature>
<keyword evidence="2" id="KW-0732">Signal</keyword>
<accession>A0A0R0M6A3</accession>
<dbReference type="VEuPathDB" id="MicrosporidiaDB:M153_4560002783"/>
<name>A0A0R0M6A3_9MICR</name>
<comment type="caution">
    <text evidence="3">The sequence shown here is derived from an EMBL/GenBank/DDBJ whole genome shotgun (WGS) entry which is preliminary data.</text>
</comment>
<proteinExistence type="predicted"/>
<keyword evidence="4" id="KW-1185">Reference proteome</keyword>
<dbReference type="Proteomes" id="UP000051530">
    <property type="component" value="Unassembled WGS sequence"/>
</dbReference>
<feature type="region of interest" description="Disordered" evidence="1">
    <location>
        <begin position="240"/>
        <end position="285"/>
    </location>
</feature>
<reference evidence="3 4" key="1">
    <citation type="submission" date="2015-07" db="EMBL/GenBank/DDBJ databases">
        <title>The genome of Pseudoloma neurophilia, a relevant intracellular parasite of the zebrafish.</title>
        <authorList>
            <person name="Ndikumana S."/>
            <person name="Pelin A."/>
            <person name="Sanders J."/>
            <person name="Corradi N."/>
        </authorList>
    </citation>
    <scope>NUCLEOTIDE SEQUENCE [LARGE SCALE GENOMIC DNA]</scope>
    <source>
        <strain evidence="3 4">MK1</strain>
    </source>
</reference>
<dbReference type="AlphaFoldDB" id="A0A0R0M6A3"/>
<evidence type="ECO:0000313" key="3">
    <source>
        <dbReference type="EMBL" id="KRH93979.1"/>
    </source>
</evidence>
<evidence type="ECO:0000256" key="1">
    <source>
        <dbReference type="SAM" id="MobiDB-lite"/>
    </source>
</evidence>
<feature type="chain" id="PRO_5006399156" evidence="2">
    <location>
        <begin position="17"/>
        <end position="658"/>
    </location>
</feature>
<organism evidence="3 4">
    <name type="scientific">Pseudoloma neurophilia</name>
    <dbReference type="NCBI Taxonomy" id="146866"/>
    <lineage>
        <taxon>Eukaryota</taxon>
        <taxon>Fungi</taxon>
        <taxon>Fungi incertae sedis</taxon>
        <taxon>Microsporidia</taxon>
        <taxon>Pseudoloma</taxon>
    </lineage>
</organism>
<evidence type="ECO:0000256" key="2">
    <source>
        <dbReference type="SAM" id="SignalP"/>
    </source>
</evidence>